<organism evidence="4">
    <name type="scientific">Rodentolepis nana</name>
    <name type="common">Dwarf tapeworm</name>
    <name type="synonym">Hymenolepis nana</name>
    <dbReference type="NCBI Taxonomy" id="102285"/>
    <lineage>
        <taxon>Eukaryota</taxon>
        <taxon>Metazoa</taxon>
        <taxon>Spiralia</taxon>
        <taxon>Lophotrochozoa</taxon>
        <taxon>Platyhelminthes</taxon>
        <taxon>Cestoda</taxon>
        <taxon>Eucestoda</taxon>
        <taxon>Cyclophyllidea</taxon>
        <taxon>Hymenolepididae</taxon>
        <taxon>Rodentolepis</taxon>
    </lineage>
</organism>
<evidence type="ECO:0000313" key="3">
    <source>
        <dbReference type="Proteomes" id="UP000278807"/>
    </source>
</evidence>
<evidence type="ECO:0000256" key="1">
    <source>
        <dbReference type="SAM" id="Phobius"/>
    </source>
</evidence>
<keyword evidence="1" id="KW-0812">Transmembrane</keyword>
<feature type="transmembrane region" description="Helical" evidence="1">
    <location>
        <begin position="17"/>
        <end position="34"/>
    </location>
</feature>
<keyword evidence="3" id="KW-1185">Reference proteome</keyword>
<gene>
    <name evidence="2" type="ORF">HNAJ_LOCUS12340</name>
</gene>
<dbReference type="Proteomes" id="UP000278807">
    <property type="component" value="Unassembled WGS sequence"/>
</dbReference>
<accession>A0A0R3TWW7</accession>
<evidence type="ECO:0000313" key="2">
    <source>
        <dbReference type="EMBL" id="VDO12824.1"/>
    </source>
</evidence>
<name>A0A0R3TWW7_RODNA</name>
<protein>
    <submittedName>
        <fullName evidence="4">DUF4133 domain-containing protein</fullName>
    </submittedName>
</protein>
<dbReference type="EMBL" id="UZAE01014231">
    <property type="protein sequence ID" value="VDO12824.1"/>
    <property type="molecule type" value="Genomic_DNA"/>
</dbReference>
<sequence length="42" mass="4900">MSYTNNIAKGRGLRLRLTYLSLGLCTTYSLRWLWLLRHTSGL</sequence>
<reference evidence="4" key="1">
    <citation type="submission" date="2017-02" db="UniProtKB">
        <authorList>
            <consortium name="WormBaseParasite"/>
        </authorList>
    </citation>
    <scope>IDENTIFICATION</scope>
</reference>
<dbReference type="WBParaSite" id="HNAJ_0001235501-mRNA-1">
    <property type="protein sequence ID" value="HNAJ_0001235501-mRNA-1"/>
    <property type="gene ID" value="HNAJ_0001235501"/>
</dbReference>
<reference evidence="2 3" key="2">
    <citation type="submission" date="2018-11" db="EMBL/GenBank/DDBJ databases">
        <authorList>
            <consortium name="Pathogen Informatics"/>
        </authorList>
    </citation>
    <scope>NUCLEOTIDE SEQUENCE [LARGE SCALE GENOMIC DNA]</scope>
</reference>
<dbReference type="AlphaFoldDB" id="A0A0R3TWW7"/>
<evidence type="ECO:0000313" key="4">
    <source>
        <dbReference type="WBParaSite" id="HNAJ_0001235501-mRNA-1"/>
    </source>
</evidence>
<proteinExistence type="predicted"/>
<keyword evidence="1" id="KW-0472">Membrane</keyword>
<keyword evidence="1" id="KW-1133">Transmembrane helix</keyword>